<dbReference type="SUPFAM" id="SSF54427">
    <property type="entry name" value="NTF2-like"/>
    <property type="match status" value="1"/>
</dbReference>
<sequence>MSDPIELADRYVAVWNEPDADARRAAVGDLWARDGRHILQPPGEVVKAADDLGLTTVFEARGHAELTRRVRLAHEEFVAPGEYTFRRRDDVARLRDAVKFSWEMVSADGEVAGVGTEFLLLDADGRIVADYQFIEG</sequence>
<reference evidence="1 2" key="1">
    <citation type="submission" date="2018-02" db="EMBL/GenBank/DDBJ databases">
        <title>Genomic Encyclopedia of Archaeal and Bacterial Type Strains, Phase II (KMG-II): from individual species to whole genera.</title>
        <authorList>
            <person name="Goeker M."/>
        </authorList>
    </citation>
    <scope>NUCLEOTIDE SEQUENCE [LARGE SCALE GENOMIC DNA]</scope>
    <source>
        <strain evidence="1 2">YU 961-1</strain>
    </source>
</reference>
<proteinExistence type="predicted"/>
<protein>
    <recommendedName>
        <fullName evidence="3">SnoaL-like protein</fullName>
    </recommendedName>
</protein>
<gene>
    <name evidence="1" type="ORF">CLV40_10522</name>
</gene>
<dbReference type="AlphaFoldDB" id="A0A2S6GSY2"/>
<evidence type="ECO:0008006" key="3">
    <source>
        <dbReference type="Google" id="ProtNLM"/>
    </source>
</evidence>
<dbReference type="EMBL" id="PTIX01000005">
    <property type="protein sequence ID" value="PPK68299.1"/>
    <property type="molecule type" value="Genomic_DNA"/>
</dbReference>
<accession>A0A2S6GSY2</accession>
<dbReference type="RefSeq" id="WP_104478800.1">
    <property type="nucleotide sequence ID" value="NZ_CP154825.1"/>
</dbReference>
<dbReference type="InterPro" id="IPR032710">
    <property type="entry name" value="NTF2-like_dom_sf"/>
</dbReference>
<evidence type="ECO:0000313" key="2">
    <source>
        <dbReference type="Proteomes" id="UP000239203"/>
    </source>
</evidence>
<dbReference type="Gene3D" id="3.10.450.50">
    <property type="match status" value="1"/>
</dbReference>
<organism evidence="1 2">
    <name type="scientific">Actinokineospora auranticolor</name>
    <dbReference type="NCBI Taxonomy" id="155976"/>
    <lineage>
        <taxon>Bacteria</taxon>
        <taxon>Bacillati</taxon>
        <taxon>Actinomycetota</taxon>
        <taxon>Actinomycetes</taxon>
        <taxon>Pseudonocardiales</taxon>
        <taxon>Pseudonocardiaceae</taxon>
        <taxon>Actinokineospora</taxon>
    </lineage>
</organism>
<dbReference type="OrthoDB" id="8722217at2"/>
<comment type="caution">
    <text evidence="1">The sequence shown here is derived from an EMBL/GenBank/DDBJ whole genome shotgun (WGS) entry which is preliminary data.</text>
</comment>
<dbReference type="Proteomes" id="UP000239203">
    <property type="component" value="Unassembled WGS sequence"/>
</dbReference>
<name>A0A2S6GSY2_9PSEU</name>
<keyword evidence="2" id="KW-1185">Reference proteome</keyword>
<evidence type="ECO:0000313" key="1">
    <source>
        <dbReference type="EMBL" id="PPK68299.1"/>
    </source>
</evidence>